<dbReference type="GO" id="GO:0006226">
    <property type="term" value="P:dUMP biosynthetic process"/>
    <property type="evidence" value="ECO:0007669"/>
    <property type="project" value="InterPro"/>
</dbReference>
<evidence type="ECO:0000259" key="6">
    <source>
        <dbReference type="Pfam" id="PF00692"/>
    </source>
</evidence>
<dbReference type="EMBL" id="VWPJ01000018">
    <property type="protein sequence ID" value="KAA5604371.1"/>
    <property type="molecule type" value="Genomic_DNA"/>
</dbReference>
<dbReference type="Proteomes" id="UP000324065">
    <property type="component" value="Unassembled WGS sequence"/>
</dbReference>
<dbReference type="PANTHER" id="PTHR11241">
    <property type="entry name" value="DEOXYURIDINE 5'-TRIPHOSPHATE NUCLEOTIDOHYDROLASE"/>
    <property type="match status" value="1"/>
</dbReference>
<sequence length="147" mass="15692">MELPIQLLNEYAEPPVYGSAYAAGLDLRADLHKNDPMMTTLAPGERRLIKTGLAVAIPPGHYGRIAPRSGLALKYGIDVLAGVIDEDYRGEIGVILLNTSRIPFTVEHGDRIAQLVIEKIARPAPEYVDALPETGRGVGGFGSTGAT</sequence>
<dbReference type="InterPro" id="IPR008181">
    <property type="entry name" value="dUTPase"/>
</dbReference>
<dbReference type="SUPFAM" id="SSF51283">
    <property type="entry name" value="dUTPase-like"/>
    <property type="match status" value="1"/>
</dbReference>
<dbReference type="GO" id="GO:0004170">
    <property type="term" value="F:dUTP diphosphatase activity"/>
    <property type="evidence" value="ECO:0007669"/>
    <property type="project" value="UniProtKB-EC"/>
</dbReference>
<dbReference type="NCBIfam" id="NF001862">
    <property type="entry name" value="PRK00601.1"/>
    <property type="match status" value="1"/>
</dbReference>
<comment type="similarity">
    <text evidence="1">Belongs to the dUTPase family.</text>
</comment>
<dbReference type="Gene3D" id="2.70.40.10">
    <property type="match status" value="1"/>
</dbReference>
<dbReference type="InterPro" id="IPR033704">
    <property type="entry name" value="dUTPase_trimeric"/>
</dbReference>
<dbReference type="NCBIfam" id="TIGR00576">
    <property type="entry name" value="dut"/>
    <property type="match status" value="1"/>
</dbReference>
<evidence type="ECO:0000256" key="2">
    <source>
        <dbReference type="ARBA" id="ARBA00012379"/>
    </source>
</evidence>
<reference evidence="7 8" key="1">
    <citation type="submission" date="2019-09" db="EMBL/GenBank/DDBJ databases">
        <title>Genome sequence of Roseospira marina, one of the more divergent members of the non-sulfur purple photosynthetic bacterial family, the Rhodospirillaceae.</title>
        <authorList>
            <person name="Meyer T."/>
            <person name="Kyndt J."/>
        </authorList>
    </citation>
    <scope>NUCLEOTIDE SEQUENCE [LARGE SCALE GENOMIC DNA]</scope>
    <source>
        <strain evidence="7 8">DSM 15113</strain>
    </source>
</reference>
<feature type="domain" description="dUTPase-like" evidence="6">
    <location>
        <begin position="12"/>
        <end position="145"/>
    </location>
</feature>
<dbReference type="InterPro" id="IPR029054">
    <property type="entry name" value="dUTPase-like"/>
</dbReference>
<dbReference type="Pfam" id="PF00692">
    <property type="entry name" value="dUTPase"/>
    <property type="match status" value="1"/>
</dbReference>
<protein>
    <recommendedName>
        <fullName evidence="2">dUTP diphosphatase</fullName>
        <ecNumber evidence="2">3.6.1.23</ecNumber>
    </recommendedName>
</protein>
<comment type="catalytic activity">
    <reaction evidence="5">
        <text>dUTP + H2O = dUMP + diphosphate + H(+)</text>
        <dbReference type="Rhea" id="RHEA:10248"/>
        <dbReference type="ChEBI" id="CHEBI:15377"/>
        <dbReference type="ChEBI" id="CHEBI:15378"/>
        <dbReference type="ChEBI" id="CHEBI:33019"/>
        <dbReference type="ChEBI" id="CHEBI:61555"/>
        <dbReference type="ChEBI" id="CHEBI:246422"/>
        <dbReference type="EC" id="3.6.1.23"/>
    </reaction>
</comment>
<name>A0A5M6I855_9PROT</name>
<gene>
    <name evidence="7" type="ORF">F1188_16040</name>
</gene>
<dbReference type="PANTHER" id="PTHR11241:SF0">
    <property type="entry name" value="DEOXYURIDINE 5'-TRIPHOSPHATE NUCLEOTIDOHYDROLASE"/>
    <property type="match status" value="1"/>
</dbReference>
<dbReference type="GO" id="GO:0000287">
    <property type="term" value="F:magnesium ion binding"/>
    <property type="evidence" value="ECO:0007669"/>
    <property type="project" value="InterPro"/>
</dbReference>
<evidence type="ECO:0000256" key="3">
    <source>
        <dbReference type="ARBA" id="ARBA00022801"/>
    </source>
</evidence>
<dbReference type="CDD" id="cd07557">
    <property type="entry name" value="trimeric_dUTPase"/>
    <property type="match status" value="1"/>
</dbReference>
<dbReference type="RefSeq" id="WP_150063463.1">
    <property type="nucleotide sequence ID" value="NZ_JACHII010000014.1"/>
</dbReference>
<accession>A0A5M6I855</accession>
<keyword evidence="8" id="KW-1185">Reference proteome</keyword>
<dbReference type="InterPro" id="IPR036157">
    <property type="entry name" value="dUTPase-like_sf"/>
</dbReference>
<dbReference type="AlphaFoldDB" id="A0A5M6I855"/>
<proteinExistence type="inferred from homology"/>
<keyword evidence="3 7" id="KW-0378">Hydrolase</keyword>
<comment type="caution">
    <text evidence="7">The sequence shown here is derived from an EMBL/GenBank/DDBJ whole genome shotgun (WGS) entry which is preliminary data.</text>
</comment>
<organism evidence="7 8">
    <name type="scientific">Roseospira marina</name>
    <dbReference type="NCBI Taxonomy" id="140057"/>
    <lineage>
        <taxon>Bacteria</taxon>
        <taxon>Pseudomonadati</taxon>
        <taxon>Pseudomonadota</taxon>
        <taxon>Alphaproteobacteria</taxon>
        <taxon>Rhodospirillales</taxon>
        <taxon>Rhodospirillaceae</taxon>
        <taxon>Roseospira</taxon>
    </lineage>
</organism>
<evidence type="ECO:0000313" key="8">
    <source>
        <dbReference type="Proteomes" id="UP000324065"/>
    </source>
</evidence>
<evidence type="ECO:0000256" key="5">
    <source>
        <dbReference type="ARBA" id="ARBA00047686"/>
    </source>
</evidence>
<evidence type="ECO:0000256" key="1">
    <source>
        <dbReference type="ARBA" id="ARBA00006581"/>
    </source>
</evidence>
<dbReference type="GO" id="GO:0046081">
    <property type="term" value="P:dUTP catabolic process"/>
    <property type="evidence" value="ECO:0007669"/>
    <property type="project" value="InterPro"/>
</dbReference>
<dbReference type="EC" id="3.6.1.23" evidence="2"/>
<dbReference type="OrthoDB" id="9809956at2"/>
<evidence type="ECO:0000313" key="7">
    <source>
        <dbReference type="EMBL" id="KAA5604371.1"/>
    </source>
</evidence>
<keyword evidence="4" id="KW-0546">Nucleotide metabolism</keyword>
<evidence type="ECO:0000256" key="4">
    <source>
        <dbReference type="ARBA" id="ARBA00023080"/>
    </source>
</evidence>